<gene>
    <name evidence="2" type="ORF">M3P19_08425</name>
</gene>
<keyword evidence="3" id="KW-1185">Reference proteome</keyword>
<dbReference type="EMBL" id="JAMFMA010000002">
    <property type="protein sequence ID" value="MCL6274032.1"/>
    <property type="molecule type" value="Genomic_DNA"/>
</dbReference>
<sequence length="279" mass="32755">MDLLPEILEKSKPITTVTEIDFKTFKKEYFNKKRPVLIKGFAKKWPAFQKWNFDFFANLEIQDQIEMEIGNVLNKETQLEEKDVKKYLEKVRDKGMEESEDKTYLTAYQIFADFPQLLDDVDFSYLNKVTADDVPAVWIGPKGTITGLHADDHNNMLAQIVGRKLMIVASPKFKNQVYPSSKFDYGAMLSQVDINNYDEDKFPEFRDIEFLRVDLEPGDVLFNPKDWWHYVKSSEASISTNTFAYTWKDLLILRPIERIKISMHHRGWYKKNNCTCCSN</sequence>
<reference evidence="2 3" key="1">
    <citation type="submission" date="2022-05" db="EMBL/GenBank/DDBJ databases">
        <authorList>
            <person name="Park J.-S."/>
        </authorList>
    </citation>
    <scope>NUCLEOTIDE SEQUENCE [LARGE SCALE GENOMIC DNA]</scope>
    <source>
        <strain evidence="2 3">2012CJ35-5</strain>
    </source>
</reference>
<dbReference type="Gene3D" id="2.60.120.650">
    <property type="entry name" value="Cupin"/>
    <property type="match status" value="1"/>
</dbReference>
<evidence type="ECO:0000313" key="2">
    <source>
        <dbReference type="EMBL" id="MCL6274032.1"/>
    </source>
</evidence>
<dbReference type="Proteomes" id="UP001203607">
    <property type="component" value="Unassembled WGS sequence"/>
</dbReference>
<evidence type="ECO:0000259" key="1">
    <source>
        <dbReference type="PROSITE" id="PS51184"/>
    </source>
</evidence>
<dbReference type="InterPro" id="IPR003347">
    <property type="entry name" value="JmjC_dom"/>
</dbReference>
<dbReference type="PROSITE" id="PS51184">
    <property type="entry name" value="JMJC"/>
    <property type="match status" value="1"/>
</dbReference>
<dbReference type="RefSeq" id="WP_249657221.1">
    <property type="nucleotide sequence ID" value="NZ_JAMFMA010000002.1"/>
</dbReference>
<dbReference type="SUPFAM" id="SSF51197">
    <property type="entry name" value="Clavaminate synthase-like"/>
    <property type="match status" value="1"/>
</dbReference>
<comment type="caution">
    <text evidence="2">The sequence shown here is derived from an EMBL/GenBank/DDBJ whole genome shotgun (WGS) entry which is preliminary data.</text>
</comment>
<dbReference type="PANTHER" id="PTHR12461">
    <property type="entry name" value="HYPOXIA-INDUCIBLE FACTOR 1 ALPHA INHIBITOR-RELATED"/>
    <property type="match status" value="1"/>
</dbReference>
<dbReference type="SMART" id="SM00558">
    <property type="entry name" value="JmjC"/>
    <property type="match status" value="1"/>
</dbReference>
<protein>
    <submittedName>
        <fullName evidence="2">Cupin-like domain-containing protein</fullName>
    </submittedName>
</protein>
<feature type="domain" description="JmjC" evidence="1">
    <location>
        <begin position="103"/>
        <end position="259"/>
    </location>
</feature>
<accession>A0ABT0PRM1</accession>
<proteinExistence type="predicted"/>
<organism evidence="2 3">
    <name type="scientific">Flagellimonas spongiicola</name>
    <dbReference type="NCBI Taxonomy" id="2942208"/>
    <lineage>
        <taxon>Bacteria</taxon>
        <taxon>Pseudomonadati</taxon>
        <taxon>Bacteroidota</taxon>
        <taxon>Flavobacteriia</taxon>
        <taxon>Flavobacteriales</taxon>
        <taxon>Flavobacteriaceae</taxon>
        <taxon>Flagellimonas</taxon>
    </lineage>
</organism>
<dbReference type="PANTHER" id="PTHR12461:SF105">
    <property type="entry name" value="HYPOXIA-INDUCIBLE FACTOR 1-ALPHA INHIBITOR"/>
    <property type="match status" value="1"/>
</dbReference>
<dbReference type="Pfam" id="PF13621">
    <property type="entry name" value="Cupin_8"/>
    <property type="match status" value="1"/>
</dbReference>
<evidence type="ECO:0000313" key="3">
    <source>
        <dbReference type="Proteomes" id="UP001203607"/>
    </source>
</evidence>
<name>A0ABT0PRM1_9FLAO</name>
<dbReference type="InterPro" id="IPR041667">
    <property type="entry name" value="Cupin_8"/>
</dbReference>